<keyword evidence="1" id="KW-0812">Transmembrane</keyword>
<keyword evidence="1" id="KW-0472">Membrane</keyword>
<dbReference type="Proteomes" id="UP000618818">
    <property type="component" value="Unassembled WGS sequence"/>
</dbReference>
<protein>
    <submittedName>
        <fullName evidence="2">Uncharacterized protein</fullName>
    </submittedName>
</protein>
<dbReference type="EMBL" id="JACXYZ010000001">
    <property type="protein sequence ID" value="MBD3923641.1"/>
    <property type="molecule type" value="Genomic_DNA"/>
</dbReference>
<evidence type="ECO:0000313" key="3">
    <source>
        <dbReference type="Proteomes" id="UP000618818"/>
    </source>
</evidence>
<gene>
    <name evidence="2" type="ORF">IEZ26_03335</name>
</gene>
<proteinExistence type="predicted"/>
<feature type="transmembrane region" description="Helical" evidence="1">
    <location>
        <begin position="20"/>
        <end position="44"/>
    </location>
</feature>
<feature type="transmembrane region" description="Helical" evidence="1">
    <location>
        <begin position="89"/>
        <end position="111"/>
    </location>
</feature>
<name>A0ABR8N7V8_9ACTN</name>
<reference evidence="2 3" key="1">
    <citation type="submission" date="2020-09" db="EMBL/GenBank/DDBJ databases">
        <title>novel species in genus Nocardioides.</title>
        <authorList>
            <person name="Zhang G."/>
        </authorList>
    </citation>
    <scope>NUCLEOTIDE SEQUENCE [LARGE SCALE GENOMIC DNA]</scope>
    <source>
        <strain evidence="2 3">KCTC 39551</strain>
    </source>
</reference>
<keyword evidence="3" id="KW-1185">Reference proteome</keyword>
<dbReference type="RefSeq" id="WP_191193491.1">
    <property type="nucleotide sequence ID" value="NZ_JACXYZ010000001.1"/>
</dbReference>
<keyword evidence="1" id="KW-1133">Transmembrane helix</keyword>
<evidence type="ECO:0000313" key="2">
    <source>
        <dbReference type="EMBL" id="MBD3923641.1"/>
    </source>
</evidence>
<comment type="caution">
    <text evidence="2">The sequence shown here is derived from an EMBL/GenBank/DDBJ whole genome shotgun (WGS) entry which is preliminary data.</text>
</comment>
<evidence type="ECO:0000256" key="1">
    <source>
        <dbReference type="SAM" id="Phobius"/>
    </source>
</evidence>
<accession>A0ABR8N7V8</accession>
<sequence>MSETTSTVQVVDEQARFRAFTALGLALSSLAGGGVFMTSFQWLAMKFFNDNGNDQLYWIGVAVGPLVMGCAALWLSLTDRSSADMLARPLARAALVLSALAVVGALLLLALTAGGV</sequence>
<feature type="transmembrane region" description="Helical" evidence="1">
    <location>
        <begin position="56"/>
        <end position="77"/>
    </location>
</feature>
<organism evidence="2 3">
    <name type="scientific">Nocardioides cavernae</name>
    <dbReference type="NCBI Taxonomy" id="1921566"/>
    <lineage>
        <taxon>Bacteria</taxon>
        <taxon>Bacillati</taxon>
        <taxon>Actinomycetota</taxon>
        <taxon>Actinomycetes</taxon>
        <taxon>Propionibacteriales</taxon>
        <taxon>Nocardioidaceae</taxon>
        <taxon>Nocardioides</taxon>
    </lineage>
</organism>